<dbReference type="Pfam" id="PF00135">
    <property type="entry name" value="COesterase"/>
    <property type="match status" value="1"/>
</dbReference>
<dbReference type="eggNOG" id="KOG1516">
    <property type="taxonomic scope" value="Eukaryota"/>
</dbReference>
<proteinExistence type="inferred from homology"/>
<dbReference type="PANTHER" id="PTHR43918:SF4">
    <property type="entry name" value="CARBOXYLIC ESTER HYDROLASE"/>
    <property type="match status" value="1"/>
</dbReference>
<keyword evidence="5" id="KW-1185">Reference proteome</keyword>
<evidence type="ECO:0000313" key="4">
    <source>
        <dbReference type="EMBL" id="EAW09931.1"/>
    </source>
</evidence>
<dbReference type="Gene3D" id="3.40.50.1820">
    <property type="entry name" value="alpha/beta hydrolase"/>
    <property type="match status" value="1"/>
</dbReference>
<reference evidence="4 5" key="1">
    <citation type="journal article" date="2008" name="PLoS Genet.">
        <title>Genomic islands in the pathogenic filamentous fungus Aspergillus fumigatus.</title>
        <authorList>
            <person name="Fedorova N.D."/>
            <person name="Khaldi N."/>
            <person name="Joardar V.S."/>
            <person name="Maiti R."/>
            <person name="Amedeo P."/>
            <person name="Anderson M.J."/>
            <person name="Crabtree J."/>
            <person name="Silva J.C."/>
            <person name="Badger J.H."/>
            <person name="Albarraq A."/>
            <person name="Angiuoli S."/>
            <person name="Bussey H."/>
            <person name="Bowyer P."/>
            <person name="Cotty P.J."/>
            <person name="Dyer P.S."/>
            <person name="Egan A."/>
            <person name="Galens K."/>
            <person name="Fraser-Liggett C.M."/>
            <person name="Haas B.J."/>
            <person name="Inman J.M."/>
            <person name="Kent R."/>
            <person name="Lemieux S."/>
            <person name="Malavazi I."/>
            <person name="Orvis J."/>
            <person name="Roemer T."/>
            <person name="Ronning C.M."/>
            <person name="Sundaram J.P."/>
            <person name="Sutton G."/>
            <person name="Turner G."/>
            <person name="Venter J.C."/>
            <person name="White O.R."/>
            <person name="Whitty B.R."/>
            <person name="Youngman P."/>
            <person name="Wolfe K.H."/>
            <person name="Goldman G.H."/>
            <person name="Wortman J.R."/>
            <person name="Jiang B."/>
            <person name="Denning D.W."/>
            <person name="Nierman W.C."/>
        </authorList>
    </citation>
    <scope>NUCLEOTIDE SEQUENCE [LARGE SCALE GENOMIC DNA]</scope>
    <source>
        <strain evidence="5">ATCC 1007 / CBS 513.65 / DSM 816 / NCTC 3887 / NRRL 1</strain>
    </source>
</reference>
<dbReference type="PANTHER" id="PTHR43918">
    <property type="entry name" value="ACETYLCHOLINESTERASE"/>
    <property type="match status" value="1"/>
</dbReference>
<dbReference type="HOGENOM" id="CLU_006586_10_6_1"/>
<evidence type="ECO:0000259" key="3">
    <source>
        <dbReference type="Pfam" id="PF00135"/>
    </source>
</evidence>
<dbReference type="AlphaFoldDB" id="A1CLA7"/>
<comment type="similarity">
    <text evidence="1">Belongs to the type-B carboxylesterase/lipase family.</text>
</comment>
<dbReference type="OrthoDB" id="408631at2759"/>
<dbReference type="Proteomes" id="UP000006701">
    <property type="component" value="Unassembled WGS sequence"/>
</dbReference>
<dbReference type="InterPro" id="IPR002018">
    <property type="entry name" value="CarbesteraseB"/>
</dbReference>
<organism evidence="4 5">
    <name type="scientific">Aspergillus clavatus (strain ATCC 1007 / CBS 513.65 / DSM 816 / NCTC 3887 / NRRL 1 / QM 1276 / 107)</name>
    <dbReference type="NCBI Taxonomy" id="344612"/>
    <lineage>
        <taxon>Eukaryota</taxon>
        <taxon>Fungi</taxon>
        <taxon>Dikarya</taxon>
        <taxon>Ascomycota</taxon>
        <taxon>Pezizomycotina</taxon>
        <taxon>Eurotiomycetes</taxon>
        <taxon>Eurotiomycetidae</taxon>
        <taxon>Eurotiales</taxon>
        <taxon>Aspergillaceae</taxon>
        <taxon>Aspergillus</taxon>
        <taxon>Aspergillus subgen. Fumigati</taxon>
    </lineage>
</organism>
<dbReference type="InterPro" id="IPR050654">
    <property type="entry name" value="AChE-related_enzymes"/>
</dbReference>
<dbReference type="GeneID" id="4703344"/>
<dbReference type="InterPro" id="IPR029058">
    <property type="entry name" value="AB_hydrolase_fold"/>
</dbReference>
<evidence type="ECO:0000256" key="2">
    <source>
        <dbReference type="ARBA" id="ARBA00022801"/>
    </source>
</evidence>
<name>A1CLA7_ASPCL</name>
<dbReference type="VEuPathDB" id="FungiDB:ACLA_041490"/>
<gene>
    <name evidence="4" type="ORF">ACLA_041490</name>
</gene>
<dbReference type="GO" id="GO:0052689">
    <property type="term" value="F:carboxylic ester hydrolase activity"/>
    <property type="evidence" value="ECO:0007669"/>
    <property type="project" value="TreeGrafter"/>
</dbReference>
<accession>A1CLA7</accession>
<keyword evidence="2" id="KW-0378">Hydrolase</keyword>
<sequence>MGLLELLGSSLFADPGNCTGYQVLYDKLVLQVQCLNAKDTLQCLCKVPFDRLNSALNVNGTDGHSDYNFSPSIDGDIVTDRGSVLLKKHKYARVPIIAGTNTDEGTAFGPMGVNTTEQFYEYLTDGQHGGPFKLPHSIAMHILHLNPDEPSQGTPESLGSERVPSKGYRWRRTSAYVGDVAIHANRRRQCEAWSETLTLAYCYRFNVHSTDVAFVEGSTHFEEVAFVFHNIGGVGYDYGKPFAGVPESYKQLSKLMASMWASFIHDLDPNSGVGSSSVHWDPYSRHEPVDLLFDANVTSHMEPDTWRKKQIHYINSMAHKYRR</sequence>
<dbReference type="EMBL" id="DS027056">
    <property type="protein sequence ID" value="EAW09931.1"/>
    <property type="molecule type" value="Genomic_DNA"/>
</dbReference>
<dbReference type="OMA" id="CEAWSET"/>
<feature type="domain" description="Carboxylesterase type B" evidence="3">
    <location>
        <begin position="27"/>
        <end position="295"/>
    </location>
</feature>
<dbReference type="KEGG" id="act:ACLA_041490"/>
<protein>
    <recommendedName>
        <fullName evidence="3">Carboxylesterase type B domain-containing protein</fullName>
    </recommendedName>
</protein>
<dbReference type="RefSeq" id="XP_001271357.1">
    <property type="nucleotide sequence ID" value="XM_001271356.1"/>
</dbReference>
<evidence type="ECO:0000313" key="5">
    <source>
        <dbReference type="Proteomes" id="UP000006701"/>
    </source>
</evidence>
<dbReference type="SUPFAM" id="SSF53474">
    <property type="entry name" value="alpha/beta-Hydrolases"/>
    <property type="match status" value="1"/>
</dbReference>
<dbReference type="STRING" id="344612.A1CLA7"/>
<evidence type="ECO:0000256" key="1">
    <source>
        <dbReference type="ARBA" id="ARBA00005964"/>
    </source>
</evidence>